<dbReference type="PANTHER" id="PTHR21716">
    <property type="entry name" value="TRANSMEMBRANE PROTEIN"/>
    <property type="match status" value="1"/>
</dbReference>
<dbReference type="InterPro" id="IPR002549">
    <property type="entry name" value="AI-2E-like"/>
</dbReference>
<keyword evidence="6 9" id="KW-1133">Transmembrane helix</keyword>
<keyword evidence="8" id="KW-0175">Coiled coil</keyword>
<evidence type="ECO:0000256" key="2">
    <source>
        <dbReference type="ARBA" id="ARBA00009773"/>
    </source>
</evidence>
<proteinExistence type="inferred from homology"/>
<evidence type="ECO:0000256" key="1">
    <source>
        <dbReference type="ARBA" id="ARBA00004651"/>
    </source>
</evidence>
<dbReference type="Proteomes" id="UP000027821">
    <property type="component" value="Unassembled WGS sequence"/>
</dbReference>
<accession>A0A074L0U9</accession>
<keyword evidence="4" id="KW-1003">Cell membrane</keyword>
<evidence type="ECO:0000256" key="7">
    <source>
        <dbReference type="ARBA" id="ARBA00023136"/>
    </source>
</evidence>
<dbReference type="OrthoDB" id="9793390at2"/>
<evidence type="ECO:0000313" key="10">
    <source>
        <dbReference type="EMBL" id="KEO75866.1"/>
    </source>
</evidence>
<evidence type="ECO:0000256" key="6">
    <source>
        <dbReference type="ARBA" id="ARBA00022989"/>
    </source>
</evidence>
<feature type="transmembrane region" description="Helical" evidence="9">
    <location>
        <begin position="7"/>
        <end position="24"/>
    </location>
</feature>
<gene>
    <name evidence="10" type="ORF">EL17_22870</name>
</gene>
<dbReference type="STRING" id="1048983.EL17_22870"/>
<keyword evidence="7 9" id="KW-0472">Membrane</keyword>
<evidence type="ECO:0000256" key="9">
    <source>
        <dbReference type="SAM" id="Phobius"/>
    </source>
</evidence>
<dbReference type="AlphaFoldDB" id="A0A074L0U9"/>
<feature type="transmembrane region" description="Helical" evidence="9">
    <location>
        <begin position="162"/>
        <end position="185"/>
    </location>
</feature>
<feature type="coiled-coil region" evidence="8">
    <location>
        <begin position="128"/>
        <end position="155"/>
    </location>
</feature>
<dbReference type="GO" id="GO:0005886">
    <property type="term" value="C:plasma membrane"/>
    <property type="evidence" value="ECO:0007669"/>
    <property type="project" value="UniProtKB-SubCell"/>
</dbReference>
<name>A0A074L0U9_9BACT</name>
<feature type="transmembrane region" description="Helical" evidence="9">
    <location>
        <begin position="284"/>
        <end position="303"/>
    </location>
</feature>
<feature type="transmembrane region" description="Helical" evidence="9">
    <location>
        <begin position="30"/>
        <end position="48"/>
    </location>
</feature>
<dbReference type="RefSeq" id="WP_051719691.1">
    <property type="nucleotide sequence ID" value="NZ_JMIH01000004.1"/>
</dbReference>
<feature type="transmembrane region" description="Helical" evidence="9">
    <location>
        <begin position="220"/>
        <end position="240"/>
    </location>
</feature>
<feature type="transmembrane region" description="Helical" evidence="9">
    <location>
        <begin position="60"/>
        <end position="84"/>
    </location>
</feature>
<keyword evidence="3" id="KW-0813">Transport</keyword>
<comment type="subcellular location">
    <subcellularLocation>
        <location evidence="1">Cell membrane</location>
        <topology evidence="1">Multi-pass membrane protein</topology>
    </subcellularLocation>
</comment>
<dbReference type="Pfam" id="PF01594">
    <property type="entry name" value="AI-2E_transport"/>
    <property type="match status" value="1"/>
</dbReference>
<keyword evidence="5 9" id="KW-0812">Transmembrane</keyword>
<keyword evidence="11" id="KW-1185">Reference proteome</keyword>
<comment type="similarity">
    <text evidence="2">Belongs to the autoinducer-2 exporter (AI-2E) (TC 2.A.86) family.</text>
</comment>
<evidence type="ECO:0008006" key="12">
    <source>
        <dbReference type="Google" id="ProtNLM"/>
    </source>
</evidence>
<evidence type="ECO:0000256" key="3">
    <source>
        <dbReference type="ARBA" id="ARBA00022448"/>
    </source>
</evidence>
<comment type="caution">
    <text evidence="10">The sequence shown here is derived from an EMBL/GenBank/DDBJ whole genome shotgun (WGS) entry which is preliminary data.</text>
</comment>
<dbReference type="PANTHER" id="PTHR21716:SF53">
    <property type="entry name" value="PERMEASE PERM-RELATED"/>
    <property type="match status" value="1"/>
</dbReference>
<evidence type="ECO:0000313" key="11">
    <source>
        <dbReference type="Proteomes" id="UP000027821"/>
    </source>
</evidence>
<protein>
    <recommendedName>
        <fullName evidence="12">Permease</fullName>
    </recommendedName>
</protein>
<organism evidence="10 11">
    <name type="scientific">Anditalea andensis</name>
    <dbReference type="NCBI Taxonomy" id="1048983"/>
    <lineage>
        <taxon>Bacteria</taxon>
        <taxon>Pseudomonadati</taxon>
        <taxon>Bacteroidota</taxon>
        <taxon>Cytophagia</taxon>
        <taxon>Cytophagales</taxon>
        <taxon>Cytophagaceae</taxon>
        <taxon>Anditalea</taxon>
    </lineage>
</organism>
<evidence type="ECO:0000256" key="8">
    <source>
        <dbReference type="SAM" id="Coils"/>
    </source>
</evidence>
<dbReference type="eggNOG" id="COG0628">
    <property type="taxonomic scope" value="Bacteria"/>
</dbReference>
<feature type="transmembrane region" description="Helical" evidence="9">
    <location>
        <begin position="315"/>
        <end position="348"/>
    </location>
</feature>
<reference evidence="10 11" key="1">
    <citation type="submission" date="2014-04" db="EMBL/GenBank/DDBJ databases">
        <title>Characterization and application of a salt tolerant electro-active bacterium.</title>
        <authorList>
            <person name="Yang L."/>
            <person name="Wei S."/>
            <person name="Tay Q.X.M."/>
        </authorList>
    </citation>
    <scope>NUCLEOTIDE SEQUENCE [LARGE SCALE GENOMIC DNA]</scope>
    <source>
        <strain evidence="10 11">LY1</strain>
    </source>
</reference>
<dbReference type="EMBL" id="JMIH01000004">
    <property type="protein sequence ID" value="KEO75866.1"/>
    <property type="molecule type" value="Genomic_DNA"/>
</dbReference>
<evidence type="ECO:0000256" key="5">
    <source>
        <dbReference type="ARBA" id="ARBA00022692"/>
    </source>
</evidence>
<sequence>MEGRRIVLYIALFLAASYFFFVGLVLAEPFLVPLLTALVLALLMLPIANRLERWGWSKILATSVSTLTLLIVTLGFITLLIVQIKQFADDWDMMQSKLEDKFEEISEWLVNETPIEKEQLDRVTPKEISEANGAAQEYQEEAAREEEDEEAEEMGEQAVSALGAFMSFSVDFLITFVYVFFLIHFRGRFKEFLLRLFPLKRRQKVKEVIYQSSFVSRNYLAGRILLGIILTILYSIGLYISGMENAILISMLAAALSIIPFIGNVIGYGIAIAVSLLTNGDTSALLIITATFLIAQFIDSYILQPIILGDKLNVHPFFIILSVVLGNAVWGVMGMVLSIPLFAIVAVICRHVPELNPFGYLFSNVDIQEPETQKNPG</sequence>
<feature type="transmembrane region" description="Helical" evidence="9">
    <location>
        <begin position="246"/>
        <end position="277"/>
    </location>
</feature>
<evidence type="ECO:0000256" key="4">
    <source>
        <dbReference type="ARBA" id="ARBA00022475"/>
    </source>
</evidence>